<accession>A0A1I3JBY1</accession>
<organism evidence="3 4">
    <name type="scientific">Amycolatopsis sacchari</name>
    <dbReference type="NCBI Taxonomy" id="115433"/>
    <lineage>
        <taxon>Bacteria</taxon>
        <taxon>Bacillati</taxon>
        <taxon>Actinomycetota</taxon>
        <taxon>Actinomycetes</taxon>
        <taxon>Pseudonocardiales</taxon>
        <taxon>Pseudonocardiaceae</taxon>
        <taxon>Amycolatopsis</taxon>
    </lineage>
</organism>
<dbReference type="PANTHER" id="PTHR19136">
    <property type="entry name" value="MOLYBDENUM COFACTOR GUANYLYLTRANSFERASE"/>
    <property type="match status" value="1"/>
</dbReference>
<evidence type="ECO:0000313" key="4">
    <source>
        <dbReference type="Proteomes" id="UP000199025"/>
    </source>
</evidence>
<reference evidence="3 4" key="1">
    <citation type="submission" date="2016-10" db="EMBL/GenBank/DDBJ databases">
        <authorList>
            <person name="de Groot N.N."/>
        </authorList>
    </citation>
    <scope>NUCLEOTIDE SEQUENCE [LARGE SCALE GENOMIC DNA]</scope>
    <source>
        <strain evidence="3 4">DSM 44468</strain>
    </source>
</reference>
<keyword evidence="4" id="KW-1185">Reference proteome</keyword>
<gene>
    <name evidence="3" type="ORF">SAMN05421835_10174</name>
</gene>
<dbReference type="InterPro" id="IPR029044">
    <property type="entry name" value="Nucleotide-diphossugar_trans"/>
</dbReference>
<evidence type="ECO:0000256" key="1">
    <source>
        <dbReference type="ARBA" id="ARBA00022679"/>
    </source>
</evidence>
<sequence>MSTLAGIVLAGGAARRLSGVDKPMLPVGGKPLLRHAVDALAGADPVVVVGPERGGIPGVRWTREEPPGGGPLAALAAGLAVLERPDLVAVLAGDLAAVTPSTVDRLVAALGTHDGAVVVDAGGRRQWLLGVWRTARLRAVLPAEPAGAPLRSALGALDVTGVPEHAGEAADIDTPEDRLRHS</sequence>
<dbReference type="InterPro" id="IPR025877">
    <property type="entry name" value="MobA-like_NTP_Trfase"/>
</dbReference>
<dbReference type="Pfam" id="PF12804">
    <property type="entry name" value="NTP_transf_3"/>
    <property type="match status" value="1"/>
</dbReference>
<evidence type="ECO:0000259" key="2">
    <source>
        <dbReference type="Pfam" id="PF12804"/>
    </source>
</evidence>
<protein>
    <submittedName>
        <fullName evidence="3">Molybdopterin-guanine dinucleotide biosynthesis protein A</fullName>
    </submittedName>
</protein>
<name>A0A1I3JBY1_9PSEU</name>
<dbReference type="GO" id="GO:0016779">
    <property type="term" value="F:nucleotidyltransferase activity"/>
    <property type="evidence" value="ECO:0007669"/>
    <property type="project" value="TreeGrafter"/>
</dbReference>
<dbReference type="EMBL" id="FORP01000001">
    <property type="protein sequence ID" value="SFI57762.1"/>
    <property type="molecule type" value="Genomic_DNA"/>
</dbReference>
<dbReference type="PANTHER" id="PTHR19136:SF81">
    <property type="entry name" value="MOLYBDENUM COFACTOR GUANYLYLTRANSFERASE"/>
    <property type="match status" value="1"/>
</dbReference>
<dbReference type="Gene3D" id="3.90.550.10">
    <property type="entry name" value="Spore Coat Polysaccharide Biosynthesis Protein SpsA, Chain A"/>
    <property type="match status" value="1"/>
</dbReference>
<feature type="domain" description="MobA-like NTP transferase" evidence="2">
    <location>
        <begin position="6"/>
        <end position="143"/>
    </location>
</feature>
<dbReference type="AlphaFoldDB" id="A0A1I3JBY1"/>
<keyword evidence="1" id="KW-0808">Transferase</keyword>
<dbReference type="SUPFAM" id="SSF53448">
    <property type="entry name" value="Nucleotide-diphospho-sugar transferases"/>
    <property type="match status" value="1"/>
</dbReference>
<dbReference type="STRING" id="115433.SAMN05421835_10174"/>
<evidence type="ECO:0000313" key="3">
    <source>
        <dbReference type="EMBL" id="SFI57762.1"/>
    </source>
</evidence>
<proteinExistence type="predicted"/>
<dbReference type="OrthoDB" id="4735656at2"/>
<dbReference type="Proteomes" id="UP000199025">
    <property type="component" value="Unassembled WGS sequence"/>
</dbReference>